<evidence type="ECO:0000313" key="7">
    <source>
        <dbReference type="Proteomes" id="UP000887581"/>
    </source>
</evidence>
<dbReference type="AlphaFoldDB" id="A0A915Q0I9"/>
<dbReference type="InterPro" id="IPR039754">
    <property type="entry name" value="Esf1"/>
</dbReference>
<dbReference type="Pfam" id="PF25121">
    <property type="entry name" value="RRM_ESF1"/>
    <property type="match status" value="1"/>
</dbReference>
<proteinExistence type="inferred from homology"/>
<evidence type="ECO:0000259" key="5">
    <source>
        <dbReference type="Pfam" id="PF08159"/>
    </source>
</evidence>
<dbReference type="PANTHER" id="PTHR12202:SF0">
    <property type="entry name" value="ESF1 HOMOLOG"/>
    <property type="match status" value="1"/>
</dbReference>
<evidence type="ECO:0000259" key="6">
    <source>
        <dbReference type="Pfam" id="PF25121"/>
    </source>
</evidence>
<keyword evidence="4" id="KW-0539">Nucleus</keyword>
<dbReference type="Pfam" id="PF08159">
    <property type="entry name" value="NUC153"/>
    <property type="match status" value="1"/>
</dbReference>
<feature type="domain" description="NUC153" evidence="5">
    <location>
        <begin position="449"/>
        <end position="472"/>
    </location>
</feature>
<name>A0A915Q0I9_9BILA</name>
<evidence type="ECO:0000256" key="2">
    <source>
        <dbReference type="ARBA" id="ARBA00009087"/>
    </source>
</evidence>
<evidence type="ECO:0000313" key="8">
    <source>
        <dbReference type="WBParaSite" id="sdigi.contig690.g9502.t1"/>
    </source>
</evidence>
<dbReference type="InterPro" id="IPR056750">
    <property type="entry name" value="RRM_ESF1"/>
</dbReference>
<feature type="domain" description="ESF1 RRM" evidence="6">
    <location>
        <begin position="130"/>
        <end position="266"/>
    </location>
</feature>
<evidence type="ECO:0000256" key="1">
    <source>
        <dbReference type="ARBA" id="ARBA00004604"/>
    </source>
</evidence>
<reference evidence="8" key="1">
    <citation type="submission" date="2022-11" db="UniProtKB">
        <authorList>
            <consortium name="WormBaseParasite"/>
        </authorList>
    </citation>
    <scope>IDENTIFICATION</scope>
</reference>
<dbReference type="GO" id="GO:0005730">
    <property type="term" value="C:nucleolus"/>
    <property type="evidence" value="ECO:0007669"/>
    <property type="project" value="UniProtKB-SubCell"/>
</dbReference>
<dbReference type="Proteomes" id="UP000887581">
    <property type="component" value="Unplaced"/>
</dbReference>
<keyword evidence="7" id="KW-1185">Reference proteome</keyword>
<protein>
    <submittedName>
        <fullName evidence="8">NUC153 domain-containing protein</fullName>
    </submittedName>
</protein>
<comment type="subcellular location">
    <subcellularLocation>
        <location evidence="1">Nucleus</location>
        <location evidence="1">Nucleolus</location>
    </subcellularLocation>
</comment>
<evidence type="ECO:0000256" key="3">
    <source>
        <dbReference type="ARBA" id="ARBA00023054"/>
    </source>
</evidence>
<dbReference type="GO" id="GO:0006364">
    <property type="term" value="P:rRNA processing"/>
    <property type="evidence" value="ECO:0007669"/>
    <property type="project" value="InterPro"/>
</dbReference>
<sequence>MDDDRFKTVLTDPRFDALPRKERKVVIDGRFKNMLRSEKFASKSNVDMRGRHISLKPKNDLSALYELQSDSDKSDVEEEKEIKIDLARGNGNITSSDEDSSEWELDEPQEEIHCWGETDRDASRVEWASRRLALCNMEWDRISATDIYVLIASFKPPAPAAIRSVTIYRSDFGEKRLEEEERIGPRLTKLKKPMEEDLEETDEETREAMRAYQLERMRYYYAVIECDGVETASALYEACDGVEFESSSVRLDLRFVPDDMTFEGNVVKERVTEDDINLNTFKPKNFESAALSKSSAKLTWDETDPERIKAERDAFLPDANLDQLQHLLAPCSSDEENDEGEKSLTLLKEAEVEASKKANSVLEVTWDVGMTDDAASNNKKKKCNEPTPWEKYLEKRKAKRKERKAVIAELKKKQKAEMAETVGENAAKVSVKTKLKKDVKSDKSDYIDDERFKALYSNSAFAIDQSHPLYKSSKLALRQAGEKQKRRVVNADEDSIEMLANKLKRKTENVKKKN</sequence>
<keyword evidence="3" id="KW-0175">Coiled coil</keyword>
<comment type="similarity">
    <text evidence="2">Belongs to the ESF1 family.</text>
</comment>
<evidence type="ECO:0000256" key="4">
    <source>
        <dbReference type="ARBA" id="ARBA00023242"/>
    </source>
</evidence>
<dbReference type="WBParaSite" id="sdigi.contig690.g9502.t1">
    <property type="protein sequence ID" value="sdigi.contig690.g9502.t1"/>
    <property type="gene ID" value="sdigi.contig690.g9502"/>
</dbReference>
<dbReference type="PANTHER" id="PTHR12202">
    <property type="entry name" value="ESF1 HOMOLOG"/>
    <property type="match status" value="1"/>
</dbReference>
<dbReference type="InterPro" id="IPR012580">
    <property type="entry name" value="NUC153"/>
</dbReference>
<organism evidence="7 8">
    <name type="scientific">Setaria digitata</name>
    <dbReference type="NCBI Taxonomy" id="48799"/>
    <lineage>
        <taxon>Eukaryota</taxon>
        <taxon>Metazoa</taxon>
        <taxon>Ecdysozoa</taxon>
        <taxon>Nematoda</taxon>
        <taxon>Chromadorea</taxon>
        <taxon>Rhabditida</taxon>
        <taxon>Spirurina</taxon>
        <taxon>Spiruromorpha</taxon>
        <taxon>Filarioidea</taxon>
        <taxon>Setariidae</taxon>
        <taxon>Setaria</taxon>
    </lineage>
</organism>
<accession>A0A915Q0I9</accession>
<dbReference type="GO" id="GO:0003723">
    <property type="term" value="F:RNA binding"/>
    <property type="evidence" value="ECO:0007669"/>
    <property type="project" value="TreeGrafter"/>
</dbReference>